<evidence type="ECO:0000259" key="1">
    <source>
        <dbReference type="Pfam" id="PF00248"/>
    </source>
</evidence>
<dbReference type="InterPro" id="IPR036812">
    <property type="entry name" value="NAD(P)_OxRdtase_dom_sf"/>
</dbReference>
<evidence type="ECO:0000313" key="3">
    <source>
        <dbReference type="Proteomes" id="UP000499080"/>
    </source>
</evidence>
<comment type="caution">
    <text evidence="2">The sequence shown here is derived from an EMBL/GenBank/DDBJ whole genome shotgun (WGS) entry which is preliminary data.</text>
</comment>
<dbReference type="InterPro" id="IPR044479">
    <property type="entry name" value="LGALDH-like"/>
</dbReference>
<name>A0A4Y2HL68_ARAVE</name>
<feature type="domain" description="NADP-dependent oxidoreductase" evidence="1">
    <location>
        <begin position="49"/>
        <end position="326"/>
    </location>
</feature>
<dbReference type="PANTHER" id="PTHR42686">
    <property type="entry name" value="GH17980P-RELATED"/>
    <property type="match status" value="1"/>
</dbReference>
<gene>
    <name evidence="2" type="primary">LGALDH</name>
    <name evidence="2" type="ORF">AVEN_209717_1</name>
</gene>
<dbReference type="PANTHER" id="PTHR42686:SF1">
    <property type="entry name" value="GH17980P-RELATED"/>
    <property type="match status" value="1"/>
</dbReference>
<sequence>MQDVSEGRSLQEKAFKRLPTYQEGFHNDLLCDGMPYAPFGKTGLDVSLLGLGGSELALVYGTPDEDDGIQTVIEGIKSGINYVDTAPYYGQGKAEIVLGKALKHIPRHTYYLATKVARYGATPQDMFDFSYSRTLKSVDESLERLGVDYIDILQVHDVEFAKDTDIIVNETLPALQKIKEMGKIKFIGITGYSLTRLKDVLEKSTVHIDVVLSYCRCALFDNSLKEYISFFKEKNLAIINAAALGMGLLTEGGPPDWHPARSEMKETCKQAAEYCKERNVNIAKLAACYSFSQPDINVHLIGMQSKKLLEANLRSLKEGLSSHENNVKEEILTKYFKKLSVTHWENREVNQYWEDLKTLNQQCQMTPELALPSPNFCITPVGGHLTLNNARPTYMADLWLNWVLNLEPSSSKAKTLPIGSRGLQYHGSWT</sequence>
<dbReference type="GO" id="GO:0005829">
    <property type="term" value="C:cytosol"/>
    <property type="evidence" value="ECO:0007669"/>
    <property type="project" value="TreeGrafter"/>
</dbReference>
<dbReference type="FunFam" id="3.20.20.100:FF:000011">
    <property type="entry name" value="Aldo/keto reductase"/>
    <property type="match status" value="1"/>
</dbReference>
<keyword evidence="3" id="KW-1185">Reference proteome</keyword>
<dbReference type="OrthoDB" id="6483002at2759"/>
<protein>
    <submittedName>
        <fullName evidence="2">L-galactose dehydrogenase</fullName>
    </submittedName>
</protein>
<dbReference type="Gene3D" id="3.20.20.100">
    <property type="entry name" value="NADP-dependent oxidoreductase domain"/>
    <property type="match status" value="1"/>
</dbReference>
<organism evidence="2 3">
    <name type="scientific">Araneus ventricosus</name>
    <name type="common">Orbweaver spider</name>
    <name type="synonym">Epeira ventricosa</name>
    <dbReference type="NCBI Taxonomy" id="182803"/>
    <lineage>
        <taxon>Eukaryota</taxon>
        <taxon>Metazoa</taxon>
        <taxon>Ecdysozoa</taxon>
        <taxon>Arthropoda</taxon>
        <taxon>Chelicerata</taxon>
        <taxon>Arachnida</taxon>
        <taxon>Araneae</taxon>
        <taxon>Araneomorphae</taxon>
        <taxon>Entelegynae</taxon>
        <taxon>Araneoidea</taxon>
        <taxon>Araneidae</taxon>
        <taxon>Araneus</taxon>
    </lineage>
</organism>
<accession>A0A4Y2HL68</accession>
<dbReference type="PRINTS" id="PR00069">
    <property type="entry name" value="ALDKETRDTASE"/>
</dbReference>
<reference evidence="2 3" key="1">
    <citation type="journal article" date="2019" name="Sci. Rep.">
        <title>Orb-weaving spider Araneus ventricosus genome elucidates the spidroin gene catalogue.</title>
        <authorList>
            <person name="Kono N."/>
            <person name="Nakamura H."/>
            <person name="Ohtoshi R."/>
            <person name="Moran D.A.P."/>
            <person name="Shinohara A."/>
            <person name="Yoshida Y."/>
            <person name="Fujiwara M."/>
            <person name="Mori M."/>
            <person name="Tomita M."/>
            <person name="Arakawa K."/>
        </authorList>
    </citation>
    <scope>NUCLEOTIDE SEQUENCE [LARGE SCALE GENOMIC DNA]</scope>
</reference>
<dbReference type="AlphaFoldDB" id="A0A4Y2HL68"/>
<proteinExistence type="predicted"/>
<dbReference type="EMBL" id="BGPR01002008">
    <property type="protein sequence ID" value="GBM66134.1"/>
    <property type="molecule type" value="Genomic_DNA"/>
</dbReference>
<dbReference type="Pfam" id="PF00248">
    <property type="entry name" value="Aldo_ket_red"/>
    <property type="match status" value="1"/>
</dbReference>
<dbReference type="CDD" id="cd19163">
    <property type="entry name" value="AKR_galDH"/>
    <property type="match status" value="1"/>
</dbReference>
<dbReference type="InterPro" id="IPR023210">
    <property type="entry name" value="NADP_OxRdtase_dom"/>
</dbReference>
<dbReference type="Proteomes" id="UP000499080">
    <property type="component" value="Unassembled WGS sequence"/>
</dbReference>
<evidence type="ECO:0000313" key="2">
    <source>
        <dbReference type="EMBL" id="GBM66134.1"/>
    </source>
</evidence>
<dbReference type="InterPro" id="IPR020471">
    <property type="entry name" value="AKR"/>
</dbReference>
<dbReference type="SUPFAM" id="SSF51430">
    <property type="entry name" value="NAD(P)-linked oxidoreductase"/>
    <property type="match status" value="1"/>
</dbReference>
<dbReference type="GO" id="GO:0010349">
    <property type="term" value="F:L-galactose dehydrogenase activity"/>
    <property type="evidence" value="ECO:0007669"/>
    <property type="project" value="InterPro"/>
</dbReference>